<dbReference type="AlphaFoldDB" id="A0A183KQV5"/>
<dbReference type="EMBL" id="UZAK01039799">
    <property type="protein sequence ID" value="VDP63576.1"/>
    <property type="molecule type" value="Genomic_DNA"/>
</dbReference>
<organism evidence="4">
    <name type="scientific">Schistosoma curassoni</name>
    <dbReference type="NCBI Taxonomy" id="6186"/>
    <lineage>
        <taxon>Eukaryota</taxon>
        <taxon>Metazoa</taxon>
        <taxon>Spiralia</taxon>
        <taxon>Lophotrochozoa</taxon>
        <taxon>Platyhelminthes</taxon>
        <taxon>Trematoda</taxon>
        <taxon>Digenea</taxon>
        <taxon>Strigeidida</taxon>
        <taxon>Schistosomatoidea</taxon>
        <taxon>Schistosomatidae</taxon>
        <taxon>Schistosoma</taxon>
    </lineage>
</organism>
<protein>
    <submittedName>
        <fullName evidence="4">Transposase</fullName>
    </submittedName>
</protein>
<reference evidence="4" key="1">
    <citation type="submission" date="2016-06" db="UniProtKB">
        <authorList>
            <consortium name="WormBaseParasite"/>
        </authorList>
    </citation>
    <scope>IDENTIFICATION</scope>
</reference>
<proteinExistence type="predicted"/>
<accession>A0A183KQV5</accession>
<evidence type="ECO:0000313" key="3">
    <source>
        <dbReference type="Proteomes" id="UP000279833"/>
    </source>
</evidence>
<gene>
    <name evidence="2" type="ORF">SCUD_LOCUS17440</name>
</gene>
<dbReference type="WBParaSite" id="SCUD_0001744301-mRNA-1">
    <property type="protein sequence ID" value="SCUD_0001744301-mRNA-1"/>
    <property type="gene ID" value="SCUD_0001744301"/>
</dbReference>
<evidence type="ECO:0000313" key="4">
    <source>
        <dbReference type="WBParaSite" id="SCUD_0001744301-mRNA-1"/>
    </source>
</evidence>
<dbReference type="Proteomes" id="UP000279833">
    <property type="component" value="Unassembled WGS sequence"/>
</dbReference>
<name>A0A183KQV5_9TREM</name>
<sequence length="92" mass="10857">MSVGWIPSARTYCGREQTSFVRKANQEKYTEGQWYRHRENHRTSSLNQPRFGILKGKGKEEHATTRCTKNWKQIGEELLETGNNWIEVTRTE</sequence>
<reference evidence="2 3" key="2">
    <citation type="submission" date="2018-11" db="EMBL/GenBank/DDBJ databases">
        <authorList>
            <consortium name="Pathogen Informatics"/>
        </authorList>
    </citation>
    <scope>NUCLEOTIDE SEQUENCE [LARGE SCALE GENOMIC DNA]</scope>
    <source>
        <strain evidence="2">Dakar</strain>
        <strain evidence="3">Dakar, Senegal</strain>
    </source>
</reference>
<keyword evidence="3" id="KW-1185">Reference proteome</keyword>
<evidence type="ECO:0000256" key="1">
    <source>
        <dbReference type="SAM" id="MobiDB-lite"/>
    </source>
</evidence>
<evidence type="ECO:0000313" key="2">
    <source>
        <dbReference type="EMBL" id="VDP63576.1"/>
    </source>
</evidence>
<feature type="region of interest" description="Disordered" evidence="1">
    <location>
        <begin position="35"/>
        <end position="59"/>
    </location>
</feature>